<dbReference type="InterPro" id="IPR050275">
    <property type="entry name" value="PGM_Phosphatase"/>
</dbReference>
<feature type="binding site" evidence="2">
    <location>
        <position position="62"/>
    </location>
    <ligand>
        <name>substrate</name>
    </ligand>
</feature>
<dbReference type="OrthoDB" id="8347407at2"/>
<evidence type="ECO:0000313" key="3">
    <source>
        <dbReference type="EMBL" id="RKQ96144.1"/>
    </source>
</evidence>
<dbReference type="Proteomes" id="UP000273675">
    <property type="component" value="Unassembled WGS sequence"/>
</dbReference>
<feature type="binding site" evidence="2">
    <location>
        <begin position="88"/>
        <end position="91"/>
    </location>
    <ligand>
        <name>substrate</name>
    </ligand>
</feature>
<dbReference type="Gene3D" id="3.40.50.1240">
    <property type="entry name" value="Phosphoglycerate mutase-like"/>
    <property type="match status" value="1"/>
</dbReference>
<dbReference type="SUPFAM" id="SSF53254">
    <property type="entry name" value="Phosphoglycerate mutase-like"/>
    <property type="match status" value="1"/>
</dbReference>
<dbReference type="PANTHER" id="PTHR48100">
    <property type="entry name" value="BROAD-SPECIFICITY PHOSPHATASE YOR283W-RELATED"/>
    <property type="match status" value="1"/>
</dbReference>
<evidence type="ECO:0000256" key="2">
    <source>
        <dbReference type="PIRSR" id="PIRSR613078-2"/>
    </source>
</evidence>
<protein>
    <submittedName>
        <fullName evidence="3">Putative phosphoglycerate mutase</fullName>
    </submittedName>
</protein>
<organism evidence="3 4">
    <name type="scientific">Maricaulis maris</name>
    <dbReference type="NCBI Taxonomy" id="74318"/>
    <lineage>
        <taxon>Bacteria</taxon>
        <taxon>Pseudomonadati</taxon>
        <taxon>Pseudomonadota</taxon>
        <taxon>Alphaproteobacteria</taxon>
        <taxon>Maricaulales</taxon>
        <taxon>Maricaulaceae</taxon>
        <taxon>Maricaulis</taxon>
    </lineage>
</organism>
<sequence length="210" mass="22268">MGRILLARHGNTFGPGDTPVWVGAKEDLPLVESGEAQARALGEALKAAGAIPARLICGPLKRTRRAAEIVAGLTGFAGEIEIDTRLTEIDYGSWGGKSNDQIIAEFGQEALDCWDKRHTRPDGVDWSPSNAELKANALAAMADAASTRGLALVITSNGILRYMHAALSGDDGNAKVKTGNLCAAELDSATGSRLFWNEKPDADLITRHFS</sequence>
<name>A0A495D332_9PROT</name>
<comment type="caution">
    <text evidence="3">The sequence shown here is derived from an EMBL/GenBank/DDBJ whole genome shotgun (WGS) entry which is preliminary data.</text>
</comment>
<gene>
    <name evidence="3" type="ORF">C7435_2396</name>
</gene>
<evidence type="ECO:0000313" key="4">
    <source>
        <dbReference type="Proteomes" id="UP000273675"/>
    </source>
</evidence>
<dbReference type="GO" id="GO:0016791">
    <property type="term" value="F:phosphatase activity"/>
    <property type="evidence" value="ECO:0007669"/>
    <property type="project" value="TreeGrafter"/>
</dbReference>
<dbReference type="SMART" id="SM00855">
    <property type="entry name" value="PGAM"/>
    <property type="match status" value="1"/>
</dbReference>
<reference evidence="3 4" key="1">
    <citation type="submission" date="2018-10" db="EMBL/GenBank/DDBJ databases">
        <title>Genomic Encyclopedia of Type Strains, Phase IV (KMG-IV): sequencing the most valuable type-strain genomes for metagenomic binning, comparative biology and taxonomic classification.</title>
        <authorList>
            <person name="Goeker M."/>
        </authorList>
    </citation>
    <scope>NUCLEOTIDE SEQUENCE [LARGE SCALE GENOMIC DNA]</scope>
    <source>
        <strain evidence="3 4">DSM 4734</strain>
    </source>
</reference>
<dbReference type="AlphaFoldDB" id="A0A495D332"/>
<proteinExistence type="predicted"/>
<dbReference type="RefSeq" id="WP_075191584.1">
    <property type="nucleotide sequence ID" value="NZ_RBIM01000005.1"/>
</dbReference>
<dbReference type="CDD" id="cd07067">
    <property type="entry name" value="HP_PGM_like"/>
    <property type="match status" value="1"/>
</dbReference>
<evidence type="ECO:0000256" key="1">
    <source>
        <dbReference type="PIRSR" id="PIRSR613078-1"/>
    </source>
</evidence>
<dbReference type="Pfam" id="PF00300">
    <property type="entry name" value="His_Phos_1"/>
    <property type="match status" value="1"/>
</dbReference>
<feature type="active site" description="Tele-phosphohistidine intermediate" evidence="1">
    <location>
        <position position="9"/>
    </location>
</feature>
<accession>A0A495D332</accession>
<feature type="active site" description="Proton donor/acceptor" evidence="1">
    <location>
        <position position="88"/>
    </location>
</feature>
<dbReference type="EMBL" id="RBIM01000005">
    <property type="protein sequence ID" value="RKQ96144.1"/>
    <property type="molecule type" value="Genomic_DNA"/>
</dbReference>
<dbReference type="InterPro" id="IPR013078">
    <property type="entry name" value="His_Pase_superF_clade-1"/>
</dbReference>
<dbReference type="InterPro" id="IPR029033">
    <property type="entry name" value="His_PPase_superfam"/>
</dbReference>